<keyword evidence="2" id="KW-1185">Reference proteome</keyword>
<dbReference type="Proteomes" id="UP000193920">
    <property type="component" value="Unassembled WGS sequence"/>
</dbReference>
<dbReference type="EMBL" id="MCOG01000549">
    <property type="protein sequence ID" value="ORX99304.1"/>
    <property type="molecule type" value="Genomic_DNA"/>
</dbReference>
<name>A0A1Y1YNZ6_9FUNG</name>
<evidence type="ECO:0000313" key="2">
    <source>
        <dbReference type="Proteomes" id="UP000193920"/>
    </source>
</evidence>
<evidence type="ECO:0000313" key="1">
    <source>
        <dbReference type="EMBL" id="ORX99304.1"/>
    </source>
</evidence>
<gene>
    <name evidence="1" type="ORF">LY90DRAFT_678777</name>
</gene>
<accession>A0A1Y1YNZ6</accession>
<dbReference type="AlphaFoldDB" id="A0A1Y1YNZ6"/>
<organism evidence="1 2">
    <name type="scientific">Neocallimastix californiae</name>
    <dbReference type="NCBI Taxonomy" id="1754190"/>
    <lineage>
        <taxon>Eukaryota</taxon>
        <taxon>Fungi</taxon>
        <taxon>Fungi incertae sedis</taxon>
        <taxon>Chytridiomycota</taxon>
        <taxon>Chytridiomycota incertae sedis</taxon>
        <taxon>Neocallimastigomycetes</taxon>
        <taxon>Neocallimastigales</taxon>
        <taxon>Neocallimastigaceae</taxon>
        <taxon>Neocallimastix</taxon>
    </lineage>
</organism>
<proteinExistence type="predicted"/>
<protein>
    <submittedName>
        <fullName evidence="1">Uncharacterized protein</fullName>
    </submittedName>
</protein>
<reference evidence="1 2" key="1">
    <citation type="submission" date="2016-08" db="EMBL/GenBank/DDBJ databases">
        <title>A Parts List for Fungal Cellulosomes Revealed by Comparative Genomics.</title>
        <authorList>
            <consortium name="DOE Joint Genome Institute"/>
            <person name="Haitjema C.H."/>
            <person name="Gilmore S.P."/>
            <person name="Henske J.K."/>
            <person name="Solomon K.V."/>
            <person name="De Groot R."/>
            <person name="Kuo A."/>
            <person name="Mondo S.J."/>
            <person name="Salamov A.A."/>
            <person name="Labutti K."/>
            <person name="Zhao Z."/>
            <person name="Chiniquy J."/>
            <person name="Barry K."/>
            <person name="Brewer H.M."/>
            <person name="Purvine S.O."/>
            <person name="Wright A.T."/>
            <person name="Boxma B."/>
            <person name="Van Alen T."/>
            <person name="Hackstein J.H."/>
            <person name="Baker S.E."/>
            <person name="Grigoriev I.V."/>
            <person name="O'Malley M.A."/>
        </authorList>
    </citation>
    <scope>NUCLEOTIDE SEQUENCE [LARGE SCALE GENOMIC DNA]</scope>
    <source>
        <strain evidence="1 2">G1</strain>
    </source>
</reference>
<comment type="caution">
    <text evidence="1">The sequence shown here is derived from an EMBL/GenBank/DDBJ whole genome shotgun (WGS) entry which is preliminary data.</text>
</comment>
<sequence length="480" mass="57424">MAKTFEENTKDFYKELNGECDPEKLLDIAKQGIFLEKPLLNYDSIKDHEYVVDISIISGQLYMINNKKQYKRLKFWHKKVGQSEIINYLFNISKFDIYDLIIVNKYLIDELLKEKDDDFLICLIVNKCYVNFFLLYLYNYSYIYTKVFVLFFSDPLEFSALANISFEIFKYFYSNVHKHLLDNYIDMNVNSRITIKNIIEYMIRHQGRDITILNYCSNIIKKYNIIIRRYSSYVKLPFIYSINSLKYFSSKIYKKNSLYFKCDNNYVSEFVNSVFTNEGLISLEDVKLSENNDLIMKYGINLNKILYYEIIGDKSIDDTEDDIVEGGMNCIYNTNEQLIKIIDPQYSGKKNYYFSDADLYKNINIKSLRSIKNFLTNYKKVDRILKDPNYILNLDIEINSYYELFVIKMCYIVSLIYNNSSRFIIHVLMYYENKVFGNELRNNKIVLNDSYSNSKYICKIYKLLVNTPHELFNSYFIYKN</sequence>